<dbReference type="Gene3D" id="3.30.70.1900">
    <property type="match status" value="1"/>
</dbReference>
<proteinExistence type="predicted"/>
<evidence type="ECO:0000313" key="2">
    <source>
        <dbReference type="EMBL" id="VEJ34611.1"/>
    </source>
</evidence>
<organism evidence="2 3">
    <name type="scientific">Aedoeadaptatus ivorii</name>
    <dbReference type="NCBI Taxonomy" id="54006"/>
    <lineage>
        <taxon>Bacteria</taxon>
        <taxon>Bacillati</taxon>
        <taxon>Bacillota</taxon>
        <taxon>Tissierellia</taxon>
        <taxon>Tissierellales</taxon>
        <taxon>Peptoniphilaceae</taxon>
        <taxon>Aedoeadaptatus</taxon>
    </lineage>
</organism>
<dbReference type="Pfam" id="PF10040">
    <property type="entry name" value="CRISPR_Cas6"/>
    <property type="match status" value="1"/>
</dbReference>
<feature type="domain" description="CRISPR-associated protein Cas6 C-terminal" evidence="1">
    <location>
        <begin position="122"/>
        <end position="238"/>
    </location>
</feature>
<evidence type="ECO:0000259" key="1">
    <source>
        <dbReference type="Pfam" id="PF10040"/>
    </source>
</evidence>
<dbReference type="RefSeq" id="WP_126464700.1">
    <property type="nucleotide sequence ID" value="NZ_LR134523.1"/>
</dbReference>
<sequence length="252" mass="29026">MLAKFRLYFPREELHYRMGSVFHGFLLQAMDGNLATRYHEAEHKPFRQAISFEGEFAIWEISTVNEEAYDAVQTVIQPLSSIHIAHRDANYEILKKEIVTESRDQFVKRFLTLQSPNRFANIRFVTPAAFKSQGRYVHMPTVHLILQSLLKKFDAFEKNYAYLSQELLQDMEEKIEIHNYRLKSNPFPLERIIVPAFMGTVGLKMAAPDPLKSFVHMLVAYGEYAGIGIKTALGMGKICKMGSDAWNENNSI</sequence>
<dbReference type="EMBL" id="LR134523">
    <property type="protein sequence ID" value="VEJ34611.1"/>
    <property type="molecule type" value="Genomic_DNA"/>
</dbReference>
<dbReference type="AlphaFoldDB" id="A0A448V040"/>
<dbReference type="OrthoDB" id="425607at2"/>
<evidence type="ECO:0000313" key="3">
    <source>
        <dbReference type="Proteomes" id="UP000269544"/>
    </source>
</evidence>
<dbReference type="CDD" id="cd21141">
    <property type="entry name" value="Cas6_III-like"/>
    <property type="match status" value="1"/>
</dbReference>
<dbReference type="KEGG" id="piv:NCTC13079_00228"/>
<keyword evidence="3" id="KW-1185">Reference proteome</keyword>
<dbReference type="Proteomes" id="UP000269544">
    <property type="component" value="Chromosome"/>
</dbReference>
<accession>A0A448V040</accession>
<name>A0A448V040_9FIRM</name>
<gene>
    <name evidence="2" type="ORF">NCTC13079_00228</name>
</gene>
<protein>
    <submittedName>
        <fullName evidence="2">CRISPR-associated endoribonuclease Cas6</fullName>
    </submittedName>
</protein>
<dbReference type="InterPro" id="IPR019267">
    <property type="entry name" value="CRISPR-assoc_Cas6_C"/>
</dbReference>
<reference evidence="2 3" key="1">
    <citation type="submission" date="2018-12" db="EMBL/GenBank/DDBJ databases">
        <authorList>
            <consortium name="Pathogen Informatics"/>
        </authorList>
    </citation>
    <scope>NUCLEOTIDE SEQUENCE [LARGE SCALE GENOMIC DNA]</scope>
    <source>
        <strain evidence="2 3">NCTC13079</strain>
    </source>
</reference>